<evidence type="ECO:0000256" key="6">
    <source>
        <dbReference type="ARBA" id="ARBA00048744"/>
    </source>
</evidence>
<keyword evidence="5 7" id="KW-0547">Nucleotide-binding</keyword>
<dbReference type="InterPro" id="IPR043502">
    <property type="entry name" value="DNA/RNA_pol_sf"/>
</dbReference>
<dbReference type="SUPFAM" id="SSF56672">
    <property type="entry name" value="DNA/RNA polymerases"/>
    <property type="match status" value="1"/>
</dbReference>
<sequence length="1043" mass="120119">MAGRMTRLSQTQKAKLLKAQDEVVKQMSEFGTDKFRNEFTLEIMESIERFRHKRRKNLFAIVMPSGSGKTQMSKKLGLIDVDILSSPAEHELLNEMRLNCLAGKESWQPHNDAWIEMANGTLDLMTFSEGTVLLCHSEVFALSVGAEPIAGFFTDDKLFKQVYDDKLARQNRPGALLMSLDRAQFMAHSTIELSNKKSFSSFDELEHLLTVTMNLNGIPVPKPLYKTRRVWNDSYDTSVPEWVLVGDKSKFDHNELLTLRKKGMVPRSAMDYFFRSEEVPASFGYGVTPNHWCILMAQIRASISTPKHFSTKDDLGEVFPYKYSKNMTRANLTVSRLQKGMELLDEDDVYEIACHHVGKPNNFVTAVLCYWWGVGRFSKFRNLIKEMLKVSFHWWGPVMKEFHNLIRISDEFMGESVSEEERHRLMYFEQMLGKEVEETDWKAEIKDRTWQFDMPDHKSYDPNLQLWTGEQYTKDFEHALDHAYSRMGTKWDTSVKSFSEFYERRASWLTKGSTVFNELDSEMRKYTIDLINEVGDVVEKIQSRHNKKSLFEVMDAIPLLGQNFELFNATKIVTKLDENGHKKRALLPGSLMHYLVFAYVLHFVERDEQIGTVRLNAKPDDDWVYFEQKMASIPRLLFDWANFNLYHSQWEMERVIAKLDGTIQAPDDYKYFVKAIAESHYRMVIIDPEGNKHNAGRGLYSGWRGTTFENTVLNTTYVAVSVMVFERLFDHEPYIYVDGGGDDHDGGLARAEDGYKMLAIMKKMNFKSNAVKQMVAMKSEFFRNTVTETGAYASPIRALVTFINGKWEGSGNIPIKERVGAILDQIGKVKRRGVDELFCNTMAVMCLSHWCKVNQEGEWLDLPGYVIHGRLEDNGFGVPDNVGKVWQLKDKVPEPMVVGKAGPPPGSLSTRDWLSIMCREVKELNIDVDVDSEKVLDMAAASFEVYDRYDYSNVINFRTEVIGKENAVEPRVNESAWESMIDFMGLPDRAKNLQVGKLLQYQEIIPYMNVSGKPITREQLAEVLGIHIFNIDVVDFKGDVYYR</sequence>
<keyword evidence="4 7" id="KW-0548">Nucleotidyltransferase</keyword>
<dbReference type="GO" id="GO:0003723">
    <property type="term" value="F:RNA binding"/>
    <property type="evidence" value="ECO:0007669"/>
    <property type="project" value="InterPro"/>
</dbReference>
<dbReference type="GO" id="GO:0006351">
    <property type="term" value="P:DNA-templated transcription"/>
    <property type="evidence" value="ECO:0007669"/>
    <property type="project" value="InterPro"/>
</dbReference>
<reference evidence="8" key="1">
    <citation type="journal article" date="2021" name="ISME J.">
        <title>A mycovirus modulates the endophytic and pathogenic traits of a plant associated fungus.</title>
        <authorList>
            <person name="Zhou L."/>
            <person name="Li X."/>
            <person name="Kotta-Loizou I."/>
            <person name="Dong K."/>
            <person name="Li S."/>
            <person name="Ni D."/>
            <person name="Hong N."/>
            <person name="Wang G."/>
            <person name="Xu W."/>
        </authorList>
    </citation>
    <scope>NUCLEOTIDE SEQUENCE</scope>
    <source>
        <strain evidence="8">LI-41</strain>
    </source>
</reference>
<evidence type="ECO:0000256" key="3">
    <source>
        <dbReference type="ARBA" id="ARBA00022679"/>
    </source>
</evidence>
<evidence type="ECO:0000256" key="4">
    <source>
        <dbReference type="ARBA" id="ARBA00022695"/>
    </source>
</evidence>
<organism evidence="8">
    <name type="scientific">Pestalotiopsis theae chrysovirus 1</name>
    <dbReference type="NCBI Taxonomy" id="2855487"/>
    <lineage>
        <taxon>Viruses</taxon>
        <taxon>Riboviria</taxon>
        <taxon>Orthornavirae</taxon>
        <taxon>Duplornaviricota</taxon>
        <taxon>Chrymotiviricetes</taxon>
        <taxon>Ghabrivirales</taxon>
        <taxon>Alphatotivirineae</taxon>
        <taxon>Chrysoviridae</taxon>
        <taxon>Alphachrysovirus</taxon>
    </lineage>
</organism>
<comment type="catalytic activity">
    <reaction evidence="6 7">
        <text>RNA(n) + a ribonucleoside 5'-triphosphate = RNA(n+1) + diphosphate</text>
        <dbReference type="Rhea" id="RHEA:21248"/>
        <dbReference type="Rhea" id="RHEA-COMP:14527"/>
        <dbReference type="Rhea" id="RHEA-COMP:17342"/>
        <dbReference type="ChEBI" id="CHEBI:33019"/>
        <dbReference type="ChEBI" id="CHEBI:61557"/>
        <dbReference type="ChEBI" id="CHEBI:140395"/>
        <dbReference type="EC" id="2.7.7.48"/>
    </reaction>
</comment>
<dbReference type="GO" id="GO:0000166">
    <property type="term" value="F:nucleotide binding"/>
    <property type="evidence" value="ECO:0007669"/>
    <property type="project" value="UniProtKB-KW"/>
</dbReference>
<keyword evidence="2 7" id="KW-0696">RNA-directed RNA polymerase</keyword>
<keyword evidence="7" id="KW-0693">Viral RNA replication</keyword>
<dbReference type="EMBL" id="MH323409">
    <property type="protein sequence ID" value="QCY49458.1"/>
    <property type="molecule type" value="Genomic_RNA"/>
</dbReference>
<proteinExistence type="predicted"/>
<dbReference type="EC" id="2.7.7.48" evidence="1 7"/>
<name>A0A6M2VHQ1_9VIRU</name>
<evidence type="ECO:0000256" key="5">
    <source>
        <dbReference type="ARBA" id="ARBA00022741"/>
    </source>
</evidence>
<keyword evidence="3 7" id="KW-0808">Transferase</keyword>
<dbReference type="GO" id="GO:0003968">
    <property type="term" value="F:RNA-directed RNA polymerase activity"/>
    <property type="evidence" value="ECO:0007669"/>
    <property type="project" value="UniProtKB-KW"/>
</dbReference>
<protein>
    <recommendedName>
        <fullName evidence="1 7">RNA-directed RNA polymerase</fullName>
        <ecNumber evidence="1 7">2.7.7.48</ecNumber>
    </recommendedName>
</protein>
<evidence type="ECO:0000313" key="8">
    <source>
        <dbReference type="EMBL" id="QCY49458.1"/>
    </source>
</evidence>
<dbReference type="Pfam" id="PF02123">
    <property type="entry name" value="RdRP_4"/>
    <property type="match status" value="1"/>
</dbReference>
<evidence type="ECO:0000256" key="1">
    <source>
        <dbReference type="ARBA" id="ARBA00012494"/>
    </source>
</evidence>
<evidence type="ECO:0000256" key="2">
    <source>
        <dbReference type="ARBA" id="ARBA00022484"/>
    </source>
</evidence>
<accession>A0A6M2VHQ1</accession>
<evidence type="ECO:0000256" key="7">
    <source>
        <dbReference type="RuleBase" id="RU364050"/>
    </source>
</evidence>
<dbReference type="InterPro" id="IPR001795">
    <property type="entry name" value="RNA-dir_pol_luteovirus"/>
</dbReference>